<dbReference type="InterPro" id="IPR011608">
    <property type="entry name" value="PRD"/>
</dbReference>
<dbReference type="InterPro" id="IPR050661">
    <property type="entry name" value="BglG_antiterminators"/>
</dbReference>
<dbReference type="CDD" id="cd05568">
    <property type="entry name" value="PTS_IIB_bgl_like"/>
    <property type="match status" value="1"/>
</dbReference>
<dbReference type="InterPro" id="IPR036634">
    <property type="entry name" value="PRD_sf"/>
</dbReference>
<dbReference type="SUPFAM" id="SSF63520">
    <property type="entry name" value="PTS-regulatory domain, PRD"/>
    <property type="match status" value="1"/>
</dbReference>
<keyword evidence="3" id="KW-0010">Activator</keyword>
<dbReference type="Proteomes" id="UP000031861">
    <property type="component" value="Plasmid pBFI_2"/>
</dbReference>
<dbReference type="PANTHER" id="PTHR30185:SF18">
    <property type="entry name" value="TRANSCRIPTIONAL REGULATOR MTLR"/>
    <property type="match status" value="1"/>
</dbReference>
<dbReference type="AlphaFoldDB" id="A0AAN0SQE8"/>
<dbReference type="GO" id="GO:0006355">
    <property type="term" value="P:regulation of DNA-templated transcription"/>
    <property type="evidence" value="ECO:0007669"/>
    <property type="project" value="InterPro"/>
</dbReference>
<dbReference type="RefSeq" id="WP_001996129.1">
    <property type="nucleotide sequence ID" value="NZ_CP009636.1"/>
</dbReference>
<evidence type="ECO:0000313" key="6">
    <source>
        <dbReference type="EMBL" id="AJI08455.1"/>
    </source>
</evidence>
<protein>
    <submittedName>
        <fullName evidence="6">PRD domain protein</fullName>
    </submittedName>
</protein>
<evidence type="ECO:0000259" key="5">
    <source>
        <dbReference type="PROSITE" id="PS51372"/>
    </source>
</evidence>
<dbReference type="InterPro" id="IPR007737">
    <property type="entry name" value="Mga_HTH"/>
</dbReference>
<feature type="domain" description="PRD" evidence="5">
    <location>
        <begin position="283"/>
        <end position="395"/>
    </location>
</feature>
<keyword evidence="2" id="KW-0805">Transcription regulation</keyword>
<organism evidence="6 7">
    <name type="scientific">Bacillus cereus 03BB108</name>
    <dbReference type="NCBI Taxonomy" id="451709"/>
    <lineage>
        <taxon>Bacteria</taxon>
        <taxon>Bacillati</taxon>
        <taxon>Bacillota</taxon>
        <taxon>Bacilli</taxon>
        <taxon>Bacillales</taxon>
        <taxon>Bacillaceae</taxon>
        <taxon>Bacillus</taxon>
        <taxon>Bacillus cereus group</taxon>
    </lineage>
</organism>
<evidence type="ECO:0000256" key="4">
    <source>
        <dbReference type="ARBA" id="ARBA00023163"/>
    </source>
</evidence>
<accession>A0AAN0SQE8</accession>
<evidence type="ECO:0000256" key="3">
    <source>
        <dbReference type="ARBA" id="ARBA00023159"/>
    </source>
</evidence>
<evidence type="ECO:0000313" key="7">
    <source>
        <dbReference type="Proteomes" id="UP000031861"/>
    </source>
</evidence>
<keyword evidence="4" id="KW-0804">Transcription</keyword>
<dbReference type="Pfam" id="PF00874">
    <property type="entry name" value="PRD"/>
    <property type="match status" value="1"/>
</dbReference>
<reference evidence="6 7" key="1">
    <citation type="journal article" date="2015" name="Genome Announc.">
        <title>Complete genome sequences for 35 biothreat assay-relevant bacillus species.</title>
        <authorList>
            <person name="Johnson S.L."/>
            <person name="Daligault H.E."/>
            <person name="Davenport K.W."/>
            <person name="Jaissle J."/>
            <person name="Frey K.G."/>
            <person name="Ladner J.T."/>
            <person name="Broomall S.M."/>
            <person name="Bishop-Lilly K.A."/>
            <person name="Bruce D.C."/>
            <person name="Gibbons H.S."/>
            <person name="Coyne S.R."/>
            <person name="Lo C.C."/>
            <person name="Meincke L."/>
            <person name="Munk A.C."/>
            <person name="Koroleva G.I."/>
            <person name="Rosenzweig C.N."/>
            <person name="Palacios G.F."/>
            <person name="Redden C.L."/>
            <person name="Minogue T.D."/>
            <person name="Chain P.S."/>
        </authorList>
    </citation>
    <scope>NUCLEOTIDE SEQUENCE [LARGE SCALE GENOMIC DNA]</scope>
    <source>
        <strain evidence="6 7">03BB108</strain>
    </source>
</reference>
<dbReference type="Gene3D" id="3.40.50.2300">
    <property type="match status" value="1"/>
</dbReference>
<keyword evidence="6" id="KW-0614">Plasmid</keyword>
<keyword evidence="1" id="KW-0677">Repeat</keyword>
<dbReference type="Pfam" id="PF05043">
    <property type="entry name" value="Mga"/>
    <property type="match status" value="1"/>
</dbReference>
<sequence>MEKDIKRQIQILEIITSEKKWFTTIEISKILRCCNKTIMKDISFIKDFLPEDWHIKTKKGKGVRIYLPYNKHRNEITSLLFRESLTFRILQHLFEGETKTIVTLAERLYIQVPSILPALKRVENYLKNFGLKLSKKPLRLEGDEVQIMIMYFDLYLKSYNDIEWPFKGLKKEVIFQYLGTLEESLGISLHMVSKTHISFFIAILLKRKQQGYKVQLNRKFLYFNTETPYYTKIEDISKQLESEFGVSLTVQDKILLTISIKSAKYVYKDINKEKEESVQYFKQGNLSVYELVKDFISSLEEKLKVDLINDEEFIFALVDYFKRTVYHLQYLCMFERPQKQTIQYMQTEYPETFSAVKEVYTECVKKNEIADYVPVEEIAKVTMYIEVSRLRYTSNYKKVLLVTGESESWAEYLAATLTKRFGDKIQISTVFCAKKSDHDLSADFIISTIPLDLDSTPIICINSIPTERDYTNIQYYLDL</sequence>
<geneLocation type="plasmid" evidence="6 7">
    <name>pBFI_2</name>
</geneLocation>
<evidence type="ECO:0000256" key="1">
    <source>
        <dbReference type="ARBA" id="ARBA00022737"/>
    </source>
</evidence>
<dbReference type="EMBL" id="CP009636">
    <property type="protein sequence ID" value="AJI08455.1"/>
    <property type="molecule type" value="Genomic_DNA"/>
</dbReference>
<proteinExistence type="predicted"/>
<dbReference type="InterPro" id="IPR013199">
    <property type="entry name" value="HTH_Mga_DNA-bd_dom"/>
</dbReference>
<evidence type="ECO:0000256" key="2">
    <source>
        <dbReference type="ARBA" id="ARBA00023015"/>
    </source>
</evidence>
<dbReference type="PANTHER" id="PTHR30185">
    <property type="entry name" value="CRYPTIC BETA-GLUCOSIDE BGL OPERON ANTITERMINATOR"/>
    <property type="match status" value="1"/>
</dbReference>
<feature type="domain" description="PRD" evidence="5">
    <location>
        <begin position="165"/>
        <end position="270"/>
    </location>
</feature>
<name>A0AAN0SQE8_BACCE</name>
<dbReference type="Pfam" id="PF08280">
    <property type="entry name" value="HTH_Mga"/>
    <property type="match status" value="1"/>
</dbReference>
<gene>
    <name evidence="6" type="ORF">AK40_6009</name>
</gene>
<dbReference type="PROSITE" id="PS51372">
    <property type="entry name" value="PRD_2"/>
    <property type="match status" value="2"/>
</dbReference>
<dbReference type="Gene3D" id="1.10.1790.10">
    <property type="entry name" value="PRD domain"/>
    <property type="match status" value="1"/>
</dbReference>